<feature type="transmembrane region" description="Helical" evidence="7">
    <location>
        <begin position="56"/>
        <end position="76"/>
    </location>
</feature>
<gene>
    <name evidence="9" type="ORF">EDM21_23465</name>
</gene>
<evidence type="ECO:0000256" key="7">
    <source>
        <dbReference type="RuleBase" id="RU363032"/>
    </source>
</evidence>
<dbReference type="PROSITE" id="PS50928">
    <property type="entry name" value="ABC_TM1"/>
    <property type="match status" value="1"/>
</dbReference>
<dbReference type="InterPro" id="IPR035906">
    <property type="entry name" value="MetI-like_sf"/>
</dbReference>
<dbReference type="PANTHER" id="PTHR30151:SF0">
    <property type="entry name" value="ABC TRANSPORTER PERMEASE PROTEIN MJ0413-RELATED"/>
    <property type="match status" value="1"/>
</dbReference>
<evidence type="ECO:0000313" key="9">
    <source>
        <dbReference type="EMBL" id="MVP02446.1"/>
    </source>
</evidence>
<dbReference type="CDD" id="cd06261">
    <property type="entry name" value="TM_PBP2"/>
    <property type="match status" value="1"/>
</dbReference>
<keyword evidence="6 7" id="KW-0472">Membrane</keyword>
<keyword evidence="2 7" id="KW-0813">Transport</keyword>
<feature type="transmembrane region" description="Helical" evidence="7">
    <location>
        <begin position="186"/>
        <end position="212"/>
    </location>
</feature>
<feature type="transmembrane region" description="Helical" evidence="7">
    <location>
        <begin position="88"/>
        <end position="104"/>
    </location>
</feature>
<dbReference type="EMBL" id="RHLK01000024">
    <property type="protein sequence ID" value="MVP02446.1"/>
    <property type="molecule type" value="Genomic_DNA"/>
</dbReference>
<dbReference type="Proteomes" id="UP000490800">
    <property type="component" value="Unassembled WGS sequence"/>
</dbReference>
<dbReference type="RefSeq" id="WP_157338803.1">
    <property type="nucleotide sequence ID" value="NZ_RHLK01000024.1"/>
</dbReference>
<keyword evidence="5 7" id="KW-1133">Transmembrane helix</keyword>
<evidence type="ECO:0000256" key="1">
    <source>
        <dbReference type="ARBA" id="ARBA00004651"/>
    </source>
</evidence>
<dbReference type="SUPFAM" id="SSF161098">
    <property type="entry name" value="MetI-like"/>
    <property type="match status" value="1"/>
</dbReference>
<comment type="similarity">
    <text evidence="7">Belongs to the binding-protein-dependent transport system permease family.</text>
</comment>
<protein>
    <submittedName>
        <fullName evidence="9">ABC transporter permease subunit</fullName>
    </submittedName>
</protein>
<dbReference type="OrthoDB" id="9804353at2"/>
<keyword evidence="3" id="KW-1003">Cell membrane</keyword>
<dbReference type="GO" id="GO:0005886">
    <property type="term" value="C:plasma membrane"/>
    <property type="evidence" value="ECO:0007669"/>
    <property type="project" value="UniProtKB-SubCell"/>
</dbReference>
<dbReference type="GO" id="GO:0055085">
    <property type="term" value="P:transmembrane transport"/>
    <property type="evidence" value="ECO:0007669"/>
    <property type="project" value="InterPro"/>
</dbReference>
<name>A0A7X3FMH7_9BACL</name>
<feature type="transmembrane region" description="Helical" evidence="7">
    <location>
        <begin position="299"/>
        <end position="318"/>
    </location>
</feature>
<feature type="transmembrane region" description="Helical" evidence="7">
    <location>
        <begin position="268"/>
        <end position="287"/>
    </location>
</feature>
<evidence type="ECO:0000256" key="3">
    <source>
        <dbReference type="ARBA" id="ARBA00022475"/>
    </source>
</evidence>
<evidence type="ECO:0000259" key="8">
    <source>
        <dbReference type="PROSITE" id="PS50928"/>
    </source>
</evidence>
<proteinExistence type="inferred from homology"/>
<reference evidence="9 10" key="1">
    <citation type="journal article" date="2019" name="Microorganisms">
        <title>Paenibacillus lutrae sp. nov., A Chitinolytic Species Isolated from A River Otter in Castril Natural Park, Granada, Spain.</title>
        <authorList>
            <person name="Rodriguez M."/>
            <person name="Reina J.C."/>
            <person name="Bejar V."/>
            <person name="Llamas I."/>
        </authorList>
    </citation>
    <scope>NUCLEOTIDE SEQUENCE [LARGE SCALE GENOMIC DNA]</scope>
    <source>
        <strain evidence="9 10">N10</strain>
    </source>
</reference>
<evidence type="ECO:0000256" key="5">
    <source>
        <dbReference type="ARBA" id="ARBA00022989"/>
    </source>
</evidence>
<evidence type="ECO:0000313" key="10">
    <source>
        <dbReference type="Proteomes" id="UP000490800"/>
    </source>
</evidence>
<comment type="caution">
    <text evidence="9">The sequence shown here is derived from an EMBL/GenBank/DDBJ whole genome shotgun (WGS) entry which is preliminary data.</text>
</comment>
<evidence type="ECO:0000256" key="4">
    <source>
        <dbReference type="ARBA" id="ARBA00022692"/>
    </source>
</evidence>
<comment type="subcellular location">
    <subcellularLocation>
        <location evidence="1 7">Cell membrane</location>
        <topology evidence="1 7">Multi-pass membrane protein</topology>
    </subcellularLocation>
</comment>
<feature type="transmembrane region" description="Helical" evidence="7">
    <location>
        <begin position="143"/>
        <end position="165"/>
    </location>
</feature>
<dbReference type="InterPro" id="IPR000515">
    <property type="entry name" value="MetI-like"/>
</dbReference>
<evidence type="ECO:0000256" key="6">
    <source>
        <dbReference type="ARBA" id="ARBA00023136"/>
    </source>
</evidence>
<dbReference type="AlphaFoldDB" id="A0A7X3FMH7"/>
<feature type="domain" description="ABC transmembrane type-1" evidence="8">
    <location>
        <begin position="137"/>
        <end position="318"/>
    </location>
</feature>
<keyword evidence="10" id="KW-1185">Reference proteome</keyword>
<feature type="transmembrane region" description="Helical" evidence="7">
    <location>
        <begin position="21"/>
        <end position="44"/>
    </location>
</feature>
<accession>A0A7X3FMH7</accession>
<dbReference type="Gene3D" id="1.10.3720.10">
    <property type="entry name" value="MetI-like"/>
    <property type="match status" value="1"/>
</dbReference>
<sequence length="334" mass="36927">MSLYSAEKAVLPHSHVSSPSWLWTWQTLLPVLITGASFFVHLGLPDKQPAASNGVYTGLLALFLLIYAALIAGGVLRPALGRRLREQAPLVTLVLVLLGIWQLLTQKLDLFPMPYFPSQVKILDALIGEASSLAVSTLYSFRLLAIGYIIGTVLGLATGILMGWYHRFRYWVNPFLRVLGPIPSTAWIPIVLVIFPTSFSASVFLIVLAVWFPVTVMTWTGIANVNNSFFEVARTLGAGESYLIRKVAIPAAFPQIFIGLFMGTGTSFVTLIVAEMLGVKAGLGFYITWAQGWGEYYKVYAALFIMALLFSGIITLLFKFKDKVLIWQKGLIKW</sequence>
<dbReference type="Pfam" id="PF00528">
    <property type="entry name" value="BPD_transp_1"/>
    <property type="match status" value="1"/>
</dbReference>
<evidence type="ECO:0000256" key="2">
    <source>
        <dbReference type="ARBA" id="ARBA00022448"/>
    </source>
</evidence>
<dbReference type="PANTHER" id="PTHR30151">
    <property type="entry name" value="ALKANE SULFONATE ABC TRANSPORTER-RELATED, MEMBRANE SUBUNIT"/>
    <property type="match status" value="1"/>
</dbReference>
<keyword evidence="4 7" id="KW-0812">Transmembrane</keyword>
<organism evidence="9 10">
    <name type="scientific">Paenibacillus lutrae</name>
    <dbReference type="NCBI Taxonomy" id="2078573"/>
    <lineage>
        <taxon>Bacteria</taxon>
        <taxon>Bacillati</taxon>
        <taxon>Bacillota</taxon>
        <taxon>Bacilli</taxon>
        <taxon>Bacillales</taxon>
        <taxon>Paenibacillaceae</taxon>
        <taxon>Paenibacillus</taxon>
    </lineage>
</organism>